<dbReference type="AlphaFoldDB" id="A0AAU9JIR4"/>
<dbReference type="SUPFAM" id="SSF52833">
    <property type="entry name" value="Thioredoxin-like"/>
    <property type="match status" value="1"/>
</dbReference>
<feature type="chain" id="PRO_5043381330" description="SelT-like protein" evidence="5">
    <location>
        <begin position="27"/>
        <end position="207"/>
    </location>
</feature>
<evidence type="ECO:0000256" key="4">
    <source>
        <dbReference type="SAM" id="Phobius"/>
    </source>
</evidence>
<evidence type="ECO:0000256" key="3">
    <source>
        <dbReference type="SAM" id="MobiDB-lite"/>
    </source>
</evidence>
<name>A0AAU9JIR4_9CILI</name>
<protein>
    <recommendedName>
        <fullName evidence="8">SelT-like protein</fullName>
    </recommendedName>
</protein>
<keyword evidence="4" id="KW-1133">Transmembrane helix</keyword>
<dbReference type="NCBIfam" id="TIGR02174">
    <property type="entry name" value="CXXU_selWTH"/>
    <property type="match status" value="1"/>
</dbReference>
<evidence type="ECO:0008006" key="8">
    <source>
        <dbReference type="Google" id="ProtNLM"/>
    </source>
</evidence>
<feature type="region of interest" description="Disordered" evidence="3">
    <location>
        <begin position="28"/>
        <end position="50"/>
    </location>
</feature>
<dbReference type="PANTHER" id="PTHR13544">
    <property type="entry name" value="SELENOPROTEIN T"/>
    <property type="match status" value="1"/>
</dbReference>
<keyword evidence="1 5" id="KW-0732">Signal</keyword>
<dbReference type="GO" id="GO:0005789">
    <property type="term" value="C:endoplasmic reticulum membrane"/>
    <property type="evidence" value="ECO:0007669"/>
    <property type="project" value="TreeGrafter"/>
</dbReference>
<dbReference type="Gene3D" id="3.40.30.10">
    <property type="entry name" value="Glutaredoxin"/>
    <property type="match status" value="1"/>
</dbReference>
<dbReference type="GO" id="GO:0045454">
    <property type="term" value="P:cell redox homeostasis"/>
    <property type="evidence" value="ECO:0007669"/>
    <property type="project" value="TreeGrafter"/>
</dbReference>
<dbReference type="GO" id="GO:0004791">
    <property type="term" value="F:thioredoxin-disulfide reductase (NADPH) activity"/>
    <property type="evidence" value="ECO:0007669"/>
    <property type="project" value="TreeGrafter"/>
</dbReference>
<feature type="transmembrane region" description="Helical" evidence="4">
    <location>
        <begin position="108"/>
        <end position="131"/>
    </location>
</feature>
<keyword evidence="4" id="KW-0472">Membrane</keyword>
<keyword evidence="7" id="KW-1185">Reference proteome</keyword>
<dbReference type="Proteomes" id="UP001162131">
    <property type="component" value="Unassembled WGS sequence"/>
</dbReference>
<evidence type="ECO:0000313" key="6">
    <source>
        <dbReference type="EMBL" id="CAG9326155.1"/>
    </source>
</evidence>
<reference evidence="6" key="1">
    <citation type="submission" date="2021-09" db="EMBL/GenBank/DDBJ databases">
        <authorList>
            <consortium name="AG Swart"/>
            <person name="Singh M."/>
            <person name="Singh A."/>
            <person name="Seah K."/>
            <person name="Emmerich C."/>
        </authorList>
    </citation>
    <scope>NUCLEOTIDE SEQUENCE</scope>
    <source>
        <strain evidence="6">ATCC30299</strain>
    </source>
</reference>
<evidence type="ECO:0000256" key="5">
    <source>
        <dbReference type="SAM" id="SignalP"/>
    </source>
</evidence>
<dbReference type="EMBL" id="CAJZBQ010000040">
    <property type="protein sequence ID" value="CAG9326155.1"/>
    <property type="molecule type" value="Genomic_DNA"/>
</dbReference>
<dbReference type="InterPro" id="IPR036249">
    <property type="entry name" value="Thioredoxin-like_sf"/>
</dbReference>
<sequence>MDIKSIAWFAFCFCFALEMFMPRLLSQPPPPPADPSTQPPPQAEPLPNEPKVDYDIRINRFTDPINIEYCQTCGFKARVDEVKNLLSLYYPTLIITETPSYPPFPFGLLAQILTLVRYAGILLLVAGDMVFQKLQMPYPAWYLYMRDKKLMTGLFLFFGVNAISSWLTSTGAFEVTYGSQLLYSGIAKGRMPQAEEILALIKTLIQP</sequence>
<evidence type="ECO:0000256" key="2">
    <source>
        <dbReference type="ARBA" id="ARBA00023284"/>
    </source>
</evidence>
<keyword evidence="4" id="KW-0812">Transmembrane</keyword>
<dbReference type="InterPro" id="IPR011893">
    <property type="entry name" value="Selenoprotein_Rdx-typ"/>
</dbReference>
<evidence type="ECO:0000313" key="7">
    <source>
        <dbReference type="Proteomes" id="UP001162131"/>
    </source>
</evidence>
<keyword evidence="2" id="KW-0676">Redox-active center</keyword>
<feature type="transmembrane region" description="Helical" evidence="4">
    <location>
        <begin position="152"/>
        <end position="173"/>
    </location>
</feature>
<accession>A0AAU9JIR4</accession>
<proteinExistence type="predicted"/>
<organism evidence="6 7">
    <name type="scientific">Blepharisma stoltei</name>
    <dbReference type="NCBI Taxonomy" id="1481888"/>
    <lineage>
        <taxon>Eukaryota</taxon>
        <taxon>Sar</taxon>
        <taxon>Alveolata</taxon>
        <taxon>Ciliophora</taxon>
        <taxon>Postciliodesmatophora</taxon>
        <taxon>Heterotrichea</taxon>
        <taxon>Heterotrichida</taxon>
        <taxon>Blepharismidae</taxon>
        <taxon>Blepharisma</taxon>
    </lineage>
</organism>
<gene>
    <name evidence="6" type="ORF">BSTOLATCC_MIC40588</name>
</gene>
<dbReference type="InterPro" id="IPR019389">
    <property type="entry name" value="Selenoprotein_T"/>
</dbReference>
<feature type="signal peptide" evidence="5">
    <location>
        <begin position="1"/>
        <end position="26"/>
    </location>
</feature>
<feature type="compositionally biased region" description="Pro residues" evidence="3">
    <location>
        <begin position="28"/>
        <end position="48"/>
    </location>
</feature>
<dbReference type="PANTHER" id="PTHR13544:SF0">
    <property type="entry name" value="THIOREDOXIN REDUCTASE-LIKE SELENOPROTEIN T"/>
    <property type="match status" value="1"/>
</dbReference>
<dbReference type="Pfam" id="PF10262">
    <property type="entry name" value="Rdx"/>
    <property type="match status" value="1"/>
</dbReference>
<comment type="caution">
    <text evidence="6">The sequence shown here is derived from an EMBL/GenBank/DDBJ whole genome shotgun (WGS) entry which is preliminary data.</text>
</comment>
<evidence type="ECO:0000256" key="1">
    <source>
        <dbReference type="ARBA" id="ARBA00022729"/>
    </source>
</evidence>